<dbReference type="InterPro" id="IPR036513">
    <property type="entry name" value="STAS_dom_sf"/>
</dbReference>
<dbReference type="PANTHER" id="PTHR33495:SF2">
    <property type="entry name" value="ANTI-SIGMA FACTOR ANTAGONIST TM_1081-RELATED"/>
    <property type="match status" value="1"/>
</dbReference>
<feature type="domain" description="STAS" evidence="1">
    <location>
        <begin position="16"/>
        <end position="114"/>
    </location>
</feature>
<proteinExistence type="predicted"/>
<dbReference type="RefSeq" id="WP_344830816.1">
    <property type="nucleotide sequence ID" value="NZ_BAAAUV010000009.1"/>
</dbReference>
<name>A0ABP6QEL0_9ACTN</name>
<dbReference type="EMBL" id="BAAAUV010000009">
    <property type="protein sequence ID" value="GAA3218307.1"/>
    <property type="molecule type" value="Genomic_DNA"/>
</dbReference>
<dbReference type="Proteomes" id="UP001501237">
    <property type="component" value="Unassembled WGS sequence"/>
</dbReference>
<organism evidence="2 3">
    <name type="scientific">Actinocorallia longicatena</name>
    <dbReference type="NCBI Taxonomy" id="111803"/>
    <lineage>
        <taxon>Bacteria</taxon>
        <taxon>Bacillati</taxon>
        <taxon>Actinomycetota</taxon>
        <taxon>Actinomycetes</taxon>
        <taxon>Streptosporangiales</taxon>
        <taxon>Thermomonosporaceae</taxon>
        <taxon>Actinocorallia</taxon>
    </lineage>
</organism>
<keyword evidence="3" id="KW-1185">Reference proteome</keyword>
<dbReference type="InterPro" id="IPR002645">
    <property type="entry name" value="STAS_dom"/>
</dbReference>
<dbReference type="PROSITE" id="PS50801">
    <property type="entry name" value="STAS"/>
    <property type="match status" value="1"/>
</dbReference>
<dbReference type="Gene3D" id="3.30.750.24">
    <property type="entry name" value="STAS domain"/>
    <property type="match status" value="1"/>
</dbReference>
<dbReference type="SUPFAM" id="SSF52091">
    <property type="entry name" value="SpoIIaa-like"/>
    <property type="match status" value="1"/>
</dbReference>
<evidence type="ECO:0000313" key="3">
    <source>
        <dbReference type="Proteomes" id="UP001501237"/>
    </source>
</evidence>
<dbReference type="PANTHER" id="PTHR33495">
    <property type="entry name" value="ANTI-SIGMA FACTOR ANTAGONIST TM_1081-RELATED-RELATED"/>
    <property type="match status" value="1"/>
</dbReference>
<reference evidence="3" key="1">
    <citation type="journal article" date="2019" name="Int. J. Syst. Evol. Microbiol.">
        <title>The Global Catalogue of Microorganisms (GCM) 10K type strain sequencing project: providing services to taxonomists for standard genome sequencing and annotation.</title>
        <authorList>
            <consortium name="The Broad Institute Genomics Platform"/>
            <consortium name="The Broad Institute Genome Sequencing Center for Infectious Disease"/>
            <person name="Wu L."/>
            <person name="Ma J."/>
        </authorList>
    </citation>
    <scope>NUCLEOTIDE SEQUENCE [LARGE SCALE GENOMIC DNA]</scope>
    <source>
        <strain evidence="3">JCM 9377</strain>
    </source>
</reference>
<gene>
    <name evidence="2" type="ORF">GCM10010468_41750</name>
</gene>
<accession>A0ABP6QEL0</accession>
<sequence>MSELRVSTGADGPFTVLALHGDLDDTTAGSAEAHVLKAVVGGPAHLVLDLSGVGFLTSAGINLVAKTHFAVRTSRGSLRLVVPEGGGPERVLRFTGITEAVDTYPTLEQALLPPVPEWRGLPEAEPESWE</sequence>
<evidence type="ECO:0000259" key="1">
    <source>
        <dbReference type="PROSITE" id="PS50801"/>
    </source>
</evidence>
<protein>
    <recommendedName>
        <fullName evidence="1">STAS domain-containing protein</fullName>
    </recommendedName>
</protein>
<evidence type="ECO:0000313" key="2">
    <source>
        <dbReference type="EMBL" id="GAA3218307.1"/>
    </source>
</evidence>
<dbReference type="CDD" id="cd07043">
    <property type="entry name" value="STAS_anti-anti-sigma_factors"/>
    <property type="match status" value="1"/>
</dbReference>
<dbReference type="Pfam" id="PF01740">
    <property type="entry name" value="STAS"/>
    <property type="match status" value="1"/>
</dbReference>
<comment type="caution">
    <text evidence="2">The sequence shown here is derived from an EMBL/GenBank/DDBJ whole genome shotgun (WGS) entry which is preliminary data.</text>
</comment>